<dbReference type="EMBL" id="CP063405">
    <property type="protein sequence ID" value="QSZ29700.1"/>
    <property type="molecule type" value="Genomic_DNA"/>
</dbReference>
<dbReference type="GO" id="GO:0016787">
    <property type="term" value="F:hydrolase activity"/>
    <property type="evidence" value="ECO:0007669"/>
    <property type="project" value="InterPro"/>
</dbReference>
<evidence type="ECO:0000313" key="4">
    <source>
        <dbReference type="Proteomes" id="UP000672032"/>
    </source>
</evidence>
<name>A0A8A3NZX7_9HELO</name>
<dbReference type="Proteomes" id="UP000672032">
    <property type="component" value="Chromosome 1"/>
</dbReference>
<dbReference type="SUPFAM" id="SSF55031">
    <property type="entry name" value="Bacterial exopeptidase dimerisation domain"/>
    <property type="match status" value="1"/>
</dbReference>
<dbReference type="InterPro" id="IPR002933">
    <property type="entry name" value="Peptidase_M20"/>
</dbReference>
<protein>
    <recommendedName>
        <fullName evidence="2">Peptidase M20 dimerisation domain-containing protein</fullName>
    </recommendedName>
</protein>
<evidence type="ECO:0000256" key="1">
    <source>
        <dbReference type="ARBA" id="ARBA00006247"/>
    </source>
</evidence>
<dbReference type="InterPro" id="IPR011650">
    <property type="entry name" value="Peptidase_M20_dimer"/>
</dbReference>
<dbReference type="InterPro" id="IPR017439">
    <property type="entry name" value="Amidohydrolase"/>
</dbReference>
<dbReference type="Pfam" id="PF01546">
    <property type="entry name" value="Peptidase_M20"/>
    <property type="match status" value="1"/>
</dbReference>
<reference evidence="3" key="1">
    <citation type="submission" date="2020-10" db="EMBL/GenBank/DDBJ databases">
        <title>Genome Sequence of Monilinia vaccinii-corymbosi Sheds Light on Mummy Berry Disease Infection of Blueberry and Mating Type.</title>
        <authorList>
            <person name="Yow A.G."/>
            <person name="Zhang Y."/>
            <person name="Bansal K."/>
            <person name="Eacker S.M."/>
            <person name="Sullivan S."/>
            <person name="Liachko I."/>
            <person name="Cubeta M.A."/>
            <person name="Rollins J.A."/>
            <person name="Ashrafi H."/>
        </authorList>
    </citation>
    <scope>NUCLEOTIDE SEQUENCE</scope>
    <source>
        <strain evidence="3">RL-1</strain>
    </source>
</reference>
<keyword evidence="4" id="KW-1185">Reference proteome</keyword>
<evidence type="ECO:0000259" key="2">
    <source>
        <dbReference type="Pfam" id="PF07687"/>
    </source>
</evidence>
<dbReference type="AlphaFoldDB" id="A0A8A3NZX7"/>
<dbReference type="PANTHER" id="PTHR11014">
    <property type="entry name" value="PEPTIDASE M20 FAMILY MEMBER"/>
    <property type="match status" value="1"/>
</dbReference>
<dbReference type="InterPro" id="IPR036264">
    <property type="entry name" value="Bact_exopeptidase_dim_dom"/>
</dbReference>
<proteinExistence type="inferred from homology"/>
<organism evidence="3 4">
    <name type="scientific">Monilinia vaccinii-corymbosi</name>
    <dbReference type="NCBI Taxonomy" id="61207"/>
    <lineage>
        <taxon>Eukaryota</taxon>
        <taxon>Fungi</taxon>
        <taxon>Dikarya</taxon>
        <taxon>Ascomycota</taxon>
        <taxon>Pezizomycotina</taxon>
        <taxon>Leotiomycetes</taxon>
        <taxon>Helotiales</taxon>
        <taxon>Sclerotiniaceae</taxon>
        <taxon>Monilinia</taxon>
    </lineage>
</organism>
<dbReference type="PANTHER" id="PTHR11014:SF63">
    <property type="entry name" value="METALLOPEPTIDASE, PUTATIVE (AFU_ORTHOLOGUE AFUA_6G09600)-RELATED"/>
    <property type="match status" value="1"/>
</dbReference>
<gene>
    <name evidence="3" type="ORF">DSL72_004217</name>
</gene>
<sequence>MSIPARVQRYMAAVDFQSLDYIYNKLRCDSELPADVAVHEIVMAYIQTLYGFEIRAGIGGTGVIGVLRNSSGPTVLLRAEMYSIQESPYGGTGMKSDLEAQIERDVMHTSCINMSCMLIAAACLCRMKSFWQGTLVLLFQPNGGRGSGASAMIRDGLYDPRRYACPIPDVVLGQHCLPFEAGKVGTRKGIAGPAVDSYRVTVYGKGGHASQPHMAIDPVPMAAKIIIRLQEIPSRELDSQDAAVVTAGVVAGTTEDIIADEAVLKLDIRYFNTESRQKVFNLIQTIVQEVCNDSNATKEPLFEITRSLPFLINDVTITQQLSDCFDTLFGEDHVRDCALWGGSEDFNMLAMEAPNKRGGKGVPSCFWLLGSANAAFVRRAKEQGELEHIPIHHDPLCPPVKQPTIKTGVEALVAAALRFLSTR</sequence>
<evidence type="ECO:0000313" key="3">
    <source>
        <dbReference type="EMBL" id="QSZ29700.1"/>
    </source>
</evidence>
<comment type="similarity">
    <text evidence="1">Belongs to the peptidase M20A family.</text>
</comment>
<dbReference type="OrthoDB" id="6119954at2759"/>
<accession>A0A8A3NZX7</accession>
<dbReference type="Gene3D" id="3.40.630.10">
    <property type="entry name" value="Zn peptidases"/>
    <property type="match status" value="1"/>
</dbReference>
<dbReference type="Gene3D" id="3.30.70.360">
    <property type="match status" value="1"/>
</dbReference>
<feature type="domain" description="Peptidase M20 dimerisation" evidence="2">
    <location>
        <begin position="197"/>
        <end position="291"/>
    </location>
</feature>
<dbReference type="SUPFAM" id="SSF53187">
    <property type="entry name" value="Zn-dependent exopeptidases"/>
    <property type="match status" value="1"/>
</dbReference>
<dbReference type="Pfam" id="PF07687">
    <property type="entry name" value="M20_dimer"/>
    <property type="match status" value="1"/>
</dbReference>